<dbReference type="Gene3D" id="2.30.29.30">
    <property type="entry name" value="Pleckstrin-homology domain (PH domain)/Phosphotyrosine-binding domain (PTB)"/>
    <property type="match status" value="1"/>
</dbReference>
<evidence type="ECO:0000256" key="1">
    <source>
        <dbReference type="ARBA" id="ARBA00022553"/>
    </source>
</evidence>
<feature type="domain" description="DH" evidence="4">
    <location>
        <begin position="541"/>
        <end position="732"/>
    </location>
</feature>
<dbReference type="SUPFAM" id="SSF48065">
    <property type="entry name" value="DBL homology domain (DH-domain)"/>
    <property type="match status" value="1"/>
</dbReference>
<dbReference type="PROSITE" id="PS50010">
    <property type="entry name" value="DH_2"/>
    <property type="match status" value="1"/>
</dbReference>
<dbReference type="Gene3D" id="1.20.900.10">
    <property type="entry name" value="Dbl homology (DH) domain"/>
    <property type="match status" value="1"/>
</dbReference>
<keyword evidence="2" id="KW-0344">Guanine-nucleotide releasing factor</keyword>
<dbReference type="PANTHER" id="PTHR46572:SF2">
    <property type="entry name" value="RHO1 GDP-GTP EXCHANGE PROTEIN 1-RELATED"/>
    <property type="match status" value="1"/>
</dbReference>
<dbReference type="SMART" id="SM00049">
    <property type="entry name" value="DEP"/>
    <property type="match status" value="1"/>
</dbReference>
<dbReference type="GeneID" id="92048488"/>
<evidence type="ECO:0000259" key="4">
    <source>
        <dbReference type="PROSITE" id="PS50010"/>
    </source>
</evidence>
<organism evidence="6 7">
    <name type="scientific">Apiospora hydei</name>
    <dbReference type="NCBI Taxonomy" id="1337664"/>
    <lineage>
        <taxon>Eukaryota</taxon>
        <taxon>Fungi</taxon>
        <taxon>Dikarya</taxon>
        <taxon>Ascomycota</taxon>
        <taxon>Pezizomycotina</taxon>
        <taxon>Sordariomycetes</taxon>
        <taxon>Xylariomycetidae</taxon>
        <taxon>Amphisphaeriales</taxon>
        <taxon>Apiosporaceae</taxon>
        <taxon>Apiospora</taxon>
    </lineage>
</organism>
<proteinExistence type="predicted"/>
<dbReference type="InterPro" id="IPR035899">
    <property type="entry name" value="DBL_dom_sf"/>
</dbReference>
<feature type="compositionally biased region" description="Polar residues" evidence="3">
    <location>
        <begin position="188"/>
        <end position="200"/>
    </location>
</feature>
<dbReference type="RefSeq" id="XP_066664718.1">
    <property type="nucleotide sequence ID" value="XM_066815428.1"/>
</dbReference>
<dbReference type="InterPro" id="IPR041675">
    <property type="entry name" value="PH_5"/>
</dbReference>
<dbReference type="EMBL" id="JAQQWN010000008">
    <property type="protein sequence ID" value="KAK8070910.1"/>
    <property type="molecule type" value="Genomic_DNA"/>
</dbReference>
<gene>
    <name evidence="6" type="ORF">PG997_011113</name>
</gene>
<dbReference type="PANTHER" id="PTHR46572">
    <property type="entry name" value="RHO1 GDP-GTP EXCHANGE PROTEIN 1-RELATED"/>
    <property type="match status" value="1"/>
</dbReference>
<keyword evidence="7" id="KW-1185">Reference proteome</keyword>
<evidence type="ECO:0000313" key="6">
    <source>
        <dbReference type="EMBL" id="KAK8070910.1"/>
    </source>
</evidence>
<dbReference type="Pfam" id="PF15405">
    <property type="entry name" value="PH_5"/>
    <property type="match status" value="1"/>
</dbReference>
<dbReference type="InterPro" id="IPR036390">
    <property type="entry name" value="WH_DNA-bd_sf"/>
</dbReference>
<dbReference type="CDD" id="cd00160">
    <property type="entry name" value="RhoGEF"/>
    <property type="match status" value="1"/>
</dbReference>
<protein>
    <recommendedName>
        <fullName evidence="8">Rho1 guanine nucleotide exchange factor 1</fullName>
    </recommendedName>
</protein>
<dbReference type="InterPro" id="IPR011993">
    <property type="entry name" value="PH-like_dom_sf"/>
</dbReference>
<dbReference type="Proteomes" id="UP001433268">
    <property type="component" value="Unassembled WGS sequence"/>
</dbReference>
<feature type="compositionally biased region" description="Pro residues" evidence="3">
    <location>
        <begin position="66"/>
        <end position="79"/>
    </location>
</feature>
<name>A0ABR1VL07_9PEZI</name>
<reference evidence="6 7" key="1">
    <citation type="submission" date="2023-01" db="EMBL/GenBank/DDBJ databases">
        <title>Analysis of 21 Apiospora genomes using comparative genomics revels a genus with tremendous synthesis potential of carbohydrate active enzymes and secondary metabolites.</title>
        <authorList>
            <person name="Sorensen T."/>
        </authorList>
    </citation>
    <scope>NUCLEOTIDE SEQUENCE [LARGE SCALE GENOMIC DNA]</scope>
    <source>
        <strain evidence="6 7">CBS 114990</strain>
    </source>
</reference>
<evidence type="ECO:0000256" key="3">
    <source>
        <dbReference type="SAM" id="MobiDB-lite"/>
    </source>
</evidence>
<dbReference type="Pfam" id="PF00780">
    <property type="entry name" value="CNH"/>
    <property type="match status" value="1"/>
</dbReference>
<keyword evidence="1" id="KW-0597">Phosphoprotein</keyword>
<dbReference type="InterPro" id="IPR001180">
    <property type="entry name" value="CNH_dom"/>
</dbReference>
<evidence type="ECO:0000313" key="7">
    <source>
        <dbReference type="Proteomes" id="UP001433268"/>
    </source>
</evidence>
<feature type="domain" description="CNH" evidence="5">
    <location>
        <begin position="906"/>
        <end position="1199"/>
    </location>
</feature>
<accession>A0ABR1VL07</accession>
<dbReference type="PROSITE" id="PS50219">
    <property type="entry name" value="CNH"/>
    <property type="match status" value="1"/>
</dbReference>
<evidence type="ECO:0000256" key="2">
    <source>
        <dbReference type="ARBA" id="ARBA00022658"/>
    </source>
</evidence>
<dbReference type="Gene3D" id="1.10.10.10">
    <property type="entry name" value="Winged helix-like DNA-binding domain superfamily/Winged helix DNA-binding domain"/>
    <property type="match status" value="1"/>
</dbReference>
<feature type="compositionally biased region" description="Basic and acidic residues" evidence="3">
    <location>
        <begin position="1"/>
        <end position="10"/>
    </location>
</feature>
<dbReference type="InterPro" id="IPR036388">
    <property type="entry name" value="WH-like_DNA-bd_sf"/>
</dbReference>
<sequence length="1235" mass="139398">MADYQYDQRRYGPGGNNGQRDAAFSNIFGAAPPPGRSQTMTSSSPDMPPPRMMPQDGRTHTMGSGMPPPNMHQRQPPPRQQRAYEDPAVSGRTRTMDTSMANGYYQSQRNPSGGYPPPQAPQQYGRPMPAPDRRPYPGPPQQGGQPRFDPRGLPPGPAAGYPPRGPPQKYGPGAPPGSSPAMRDDPYRSQSLASMPRQNMYQPPPAAYNQPPANSFRGSPGPAPASRTTAQGRVVPERHDDRSMSLTGYHPQERDAHQTMSGRIIPNRSRAPSNEAPSMNGYANFNGYPPAPGAATRTMSMASSTAPPADHNRTMSMASSIAPSIAPSELGGSNPRKDITHRPSISGRSIEGERPPTAKIRSPLVYPALLSKVGECFRQKIITGERTKNGLAYKNAFSGSEAVDVLSYIIRTTDRNLALLLGRSLDAQKYFHDVTYEHRLRDSTSEMYQFRETLMDEPEEKPLVNGVFVLLSECYSPTCTRDQLCYSIACPRRLEQVSRLNLKIQPGLKKEDDAINDNDDVDQTDEQKLWINTVPKEIVDSRQEVISEICYTERDFVKDLEYLRDFWILPLRSKGSPIPAQRRDKVVRNIFGNIIDHPAIHTVSSRFAKSLTERQQKHPVVKNLGDIFLEFVPQFEPFILYGSKQMEGKFEFEQEKSNNPFFAKFVDEIERRKESRKLELNGYLTKPTTRLARYPLLLENVLKYSEEGSSDREDIPKVLVTIRDLLTRVNAESGKAENRFNLRRLHDQLRFRPADRVDLRLTEDGRELVFKTQFKKSPNDQAEITAFLFDHAVLLVRIKQAGKGEEIKAYRRPIPLELLSIREMDEVIPQQGMKRTSSSIIPLRAGNTDNKKVEGWPITFRHLGKNFYEQVLKKWLEYIDNAQQRLRARADFFNVGVVSAEFFSAANHINTATPFDGGRKLIYGTDNGIYVSDRKNKDATPKRVIEAQSVTQIDVLEEYNLLLVLSNKTLVSYSISALDPNEPALSKRPKKIQSHCTFFKAGICLGRHLVCCVKSTALSTTIKVYEPNDAMSKGKKQKGFGKMFNAGQDELKAFKEFYIPTESSSVHFLKSKLCVACSRGFEVVSLETLETQSLLDQADTSLDFVARKEGVKPVHIERLNGEFLLNYTDFSFFVNRNGWRARPEWRIDWEGTPQAFALSYPWILAFEPNFIEIRNIESGAVHIVPHKNIRMLHSSTHEILFAYEDEQGHDIVAAIDFWKNNRKSEMPTLDKGAIN</sequence>
<dbReference type="InterPro" id="IPR000219">
    <property type="entry name" value="DH_dom"/>
</dbReference>
<dbReference type="CDD" id="cd04435">
    <property type="entry name" value="DEP_fRom2"/>
    <property type="match status" value="1"/>
</dbReference>
<feature type="region of interest" description="Disordered" evidence="3">
    <location>
        <begin position="1"/>
        <end position="259"/>
    </location>
</feature>
<dbReference type="Pfam" id="PF00610">
    <property type="entry name" value="DEP"/>
    <property type="match status" value="1"/>
</dbReference>
<dbReference type="SMART" id="SM00325">
    <property type="entry name" value="RhoGEF"/>
    <property type="match status" value="1"/>
</dbReference>
<feature type="compositionally biased region" description="Polar residues" evidence="3">
    <location>
        <begin position="92"/>
        <end position="110"/>
    </location>
</feature>
<comment type="caution">
    <text evidence="6">The sequence shown here is derived from an EMBL/GenBank/DDBJ whole genome shotgun (WGS) entry which is preliminary data.</text>
</comment>
<evidence type="ECO:0000259" key="5">
    <source>
        <dbReference type="PROSITE" id="PS50219"/>
    </source>
</evidence>
<dbReference type="SUPFAM" id="SSF46785">
    <property type="entry name" value="Winged helix' DNA-binding domain"/>
    <property type="match status" value="1"/>
</dbReference>
<dbReference type="InterPro" id="IPR000591">
    <property type="entry name" value="DEP_dom"/>
</dbReference>
<feature type="region of interest" description="Disordered" evidence="3">
    <location>
        <begin position="325"/>
        <end position="356"/>
    </location>
</feature>
<evidence type="ECO:0008006" key="8">
    <source>
        <dbReference type="Google" id="ProtNLM"/>
    </source>
</evidence>
<dbReference type="InterPro" id="IPR052233">
    <property type="entry name" value="Rho-type_GEFs"/>
</dbReference>
<dbReference type="SMART" id="SM00036">
    <property type="entry name" value="CNH"/>
    <property type="match status" value="1"/>
</dbReference>
<dbReference type="Pfam" id="PF00621">
    <property type="entry name" value="RhoGEF"/>
    <property type="match status" value="1"/>
</dbReference>